<dbReference type="EMBL" id="FOIL01000001">
    <property type="protein sequence ID" value="SES89664.1"/>
    <property type="molecule type" value="Genomic_DNA"/>
</dbReference>
<accession>A0A1I0A6R1</accession>
<protein>
    <submittedName>
        <fullName evidence="1">Uncharacterized protein</fullName>
    </submittedName>
</protein>
<reference evidence="2" key="1">
    <citation type="submission" date="2016-10" db="EMBL/GenBank/DDBJ databases">
        <authorList>
            <person name="Varghese N."/>
            <person name="Submissions S."/>
        </authorList>
    </citation>
    <scope>NUCLEOTIDE SEQUENCE [LARGE SCALE GENOMIC DNA]</scope>
    <source>
        <strain evidence="2">KH1P1</strain>
    </source>
</reference>
<name>A0A1I0A6R1_9FIRM</name>
<evidence type="ECO:0000313" key="2">
    <source>
        <dbReference type="Proteomes" id="UP000199820"/>
    </source>
</evidence>
<evidence type="ECO:0000313" key="1">
    <source>
        <dbReference type="EMBL" id="SES89664.1"/>
    </source>
</evidence>
<sequence>MNRRKRDFVDNGVSYVHEGICQLKKIEKYNLLHFHPACDSVL</sequence>
<organism evidence="1 2">
    <name type="scientific">[Clostridium] aminophilum</name>
    <dbReference type="NCBI Taxonomy" id="1526"/>
    <lineage>
        <taxon>Bacteria</taxon>
        <taxon>Bacillati</taxon>
        <taxon>Bacillota</taxon>
        <taxon>Clostridia</taxon>
        <taxon>Lachnospirales</taxon>
        <taxon>Lachnospiraceae</taxon>
    </lineage>
</organism>
<gene>
    <name evidence="1" type="ORF">SAMN04487771_1001106</name>
</gene>
<dbReference type="AlphaFoldDB" id="A0A1I0A6R1"/>
<dbReference type="Proteomes" id="UP000199820">
    <property type="component" value="Unassembled WGS sequence"/>
</dbReference>
<proteinExistence type="predicted"/>
<keyword evidence="2" id="KW-1185">Reference proteome</keyword>